<evidence type="ECO:0000256" key="4">
    <source>
        <dbReference type="ARBA" id="ARBA00022679"/>
    </source>
</evidence>
<organism evidence="8 9">
    <name type="scientific">Prorocentrum cordatum</name>
    <dbReference type="NCBI Taxonomy" id="2364126"/>
    <lineage>
        <taxon>Eukaryota</taxon>
        <taxon>Sar</taxon>
        <taxon>Alveolata</taxon>
        <taxon>Dinophyceae</taxon>
        <taxon>Prorocentrales</taxon>
        <taxon>Prorocentraceae</taxon>
        <taxon>Prorocentrum</taxon>
    </lineage>
</organism>
<dbReference type="Gene3D" id="3.40.640.10">
    <property type="entry name" value="Type I PLP-dependent aspartate aminotransferase-like (Major domain)"/>
    <property type="match status" value="1"/>
</dbReference>
<dbReference type="InterPro" id="IPR004839">
    <property type="entry name" value="Aminotransferase_I/II_large"/>
</dbReference>
<evidence type="ECO:0000256" key="1">
    <source>
        <dbReference type="ARBA" id="ARBA00001933"/>
    </source>
</evidence>
<comment type="cofactor">
    <cofactor evidence="1">
        <name>pyridoxal 5'-phosphate</name>
        <dbReference type="ChEBI" id="CHEBI:597326"/>
    </cofactor>
</comment>
<dbReference type="Gene3D" id="3.90.1150.10">
    <property type="entry name" value="Aspartate Aminotransferase, domain 1"/>
    <property type="match status" value="1"/>
</dbReference>
<name>A0ABN9RZS3_9DINO</name>
<evidence type="ECO:0000256" key="2">
    <source>
        <dbReference type="ARBA" id="ARBA00011738"/>
    </source>
</evidence>
<keyword evidence="9" id="KW-1185">Reference proteome</keyword>
<keyword evidence="5" id="KW-0663">Pyridoxal phosphate</keyword>
<dbReference type="InterPro" id="IPR015422">
    <property type="entry name" value="PyrdxlP-dep_Trfase_small"/>
</dbReference>
<evidence type="ECO:0000256" key="5">
    <source>
        <dbReference type="ARBA" id="ARBA00022898"/>
    </source>
</evidence>
<evidence type="ECO:0000313" key="8">
    <source>
        <dbReference type="EMBL" id="CAK0824737.1"/>
    </source>
</evidence>
<proteinExistence type="inferred from homology"/>
<comment type="subunit">
    <text evidence="2">Homodimer.</text>
</comment>
<sequence length="526" mass="56858">MPAAPAARRLGRGLRGALAGALPARPRLPQGRWAAAAEGRAAPFSTLTLQDLPTAVLDCEYAVRGAVSRRAEELGAELGKLAAGERGPDEEGLLFDQIVPCNIGNPQAVGQQPLEFHRQVLACLTDPTLADREDLYPADVRERARRYLNGITGGAVGAYSHSQGHAVFRRDVAAFLAQRDGVDTSFEDVFLTDGASAAVKMVLSLLIRGGEDGVLLPIPQYPLYSASLSLLGGQSVGYFLDEDAGWGVSVPELERAVSEFRAEGGVPRAIVLINPGNPTGQVLSREVLEQVLAFAEREKLVVIADEVYQDNIHAEDKEFISCRKVAHDIGCTVEVFSLHSASKGLTGECGLRSGMVHCENVSRDVMDQLYKLASVNLCSNVLGQALMASVVTPPPPGGPSRERFEKEKSETREALKRKAKMVTDRLNAMEGITCQAIEGAMYAFPKVVIKGYVMKKAISFATPADQIYCVEMLERTGVITVPGSGFGQRPGYFHFRMTILPDEATLEKVLDAIERFHGEHPGGWFK</sequence>
<dbReference type="PANTHER" id="PTHR11751">
    <property type="entry name" value="ALANINE AMINOTRANSFERASE"/>
    <property type="match status" value="1"/>
</dbReference>
<dbReference type="CDD" id="cd00609">
    <property type="entry name" value="AAT_like"/>
    <property type="match status" value="1"/>
</dbReference>
<keyword evidence="3" id="KW-0032">Aminotransferase</keyword>
<dbReference type="Pfam" id="PF00155">
    <property type="entry name" value="Aminotran_1_2"/>
    <property type="match status" value="1"/>
</dbReference>
<dbReference type="Proteomes" id="UP001189429">
    <property type="component" value="Unassembled WGS sequence"/>
</dbReference>
<dbReference type="InterPro" id="IPR045088">
    <property type="entry name" value="ALAT1/2-like"/>
</dbReference>
<comment type="caution">
    <text evidence="8">The sequence shown here is derived from an EMBL/GenBank/DDBJ whole genome shotgun (WGS) entry which is preliminary data.</text>
</comment>
<dbReference type="InterPro" id="IPR015424">
    <property type="entry name" value="PyrdxlP-dep_Trfase"/>
</dbReference>
<gene>
    <name evidence="8" type="ORF">PCOR1329_LOCUS25063</name>
</gene>
<evidence type="ECO:0000313" key="9">
    <source>
        <dbReference type="Proteomes" id="UP001189429"/>
    </source>
</evidence>
<evidence type="ECO:0000256" key="6">
    <source>
        <dbReference type="ARBA" id="ARBA00025785"/>
    </source>
</evidence>
<comment type="similarity">
    <text evidence="6">Belongs to the class-I pyridoxal-phosphate-dependent aminotransferase family. Alanine aminotransferase subfamily.</text>
</comment>
<reference evidence="8" key="1">
    <citation type="submission" date="2023-10" db="EMBL/GenBank/DDBJ databases">
        <authorList>
            <person name="Chen Y."/>
            <person name="Shah S."/>
            <person name="Dougan E. K."/>
            <person name="Thang M."/>
            <person name="Chan C."/>
        </authorList>
    </citation>
    <scope>NUCLEOTIDE SEQUENCE [LARGE SCALE GENOMIC DNA]</scope>
</reference>
<feature type="domain" description="Aminotransferase class I/classII large" evidence="7">
    <location>
        <begin position="138"/>
        <end position="513"/>
    </location>
</feature>
<dbReference type="InterPro" id="IPR015421">
    <property type="entry name" value="PyrdxlP-dep_Trfase_major"/>
</dbReference>
<dbReference type="EMBL" id="CAUYUJ010008713">
    <property type="protein sequence ID" value="CAK0824737.1"/>
    <property type="molecule type" value="Genomic_DNA"/>
</dbReference>
<keyword evidence="4" id="KW-0808">Transferase</keyword>
<evidence type="ECO:0000259" key="7">
    <source>
        <dbReference type="Pfam" id="PF00155"/>
    </source>
</evidence>
<evidence type="ECO:0000256" key="3">
    <source>
        <dbReference type="ARBA" id="ARBA00022576"/>
    </source>
</evidence>
<dbReference type="SUPFAM" id="SSF53383">
    <property type="entry name" value="PLP-dependent transferases"/>
    <property type="match status" value="1"/>
</dbReference>
<dbReference type="PANTHER" id="PTHR11751:SF29">
    <property type="entry name" value="ALANINE TRANSAMINASE"/>
    <property type="match status" value="1"/>
</dbReference>
<accession>A0ABN9RZS3</accession>
<dbReference type="Gene3D" id="1.10.287.1970">
    <property type="match status" value="1"/>
</dbReference>
<protein>
    <recommendedName>
        <fullName evidence="7">Aminotransferase class I/classII large domain-containing protein</fullName>
    </recommendedName>
</protein>